<dbReference type="EMBL" id="KZ857382">
    <property type="protein sequence ID" value="RDX55497.1"/>
    <property type="molecule type" value="Genomic_DNA"/>
</dbReference>
<evidence type="ECO:0000313" key="2">
    <source>
        <dbReference type="Proteomes" id="UP000256964"/>
    </source>
</evidence>
<organism evidence="1 2">
    <name type="scientific">Lentinus brumalis</name>
    <dbReference type="NCBI Taxonomy" id="2498619"/>
    <lineage>
        <taxon>Eukaryota</taxon>
        <taxon>Fungi</taxon>
        <taxon>Dikarya</taxon>
        <taxon>Basidiomycota</taxon>
        <taxon>Agaricomycotina</taxon>
        <taxon>Agaricomycetes</taxon>
        <taxon>Polyporales</taxon>
        <taxon>Polyporaceae</taxon>
        <taxon>Lentinus</taxon>
    </lineage>
</organism>
<protein>
    <submittedName>
        <fullName evidence="1">Uncharacterized protein</fullName>
    </submittedName>
</protein>
<accession>A0A371DSH4</accession>
<sequence length="248" mass="26933">MSTHLPPATPARGALPFLTPFLPQLTSAPIPPRSLLLKYAIAVRTLPAAIRRAQQTSFLRGRQTTKIIECFGTLQPELSRSGLAHCPGSRNGWFRGPSRWSGWWLHLRSFLSSLSLYWRRDRTASPARPLPCLAHLFISRTQSQGFRAARSGPTHMLSVAASFRAAARRQTFRLPGAAVTRAASSSAAKHSADGPQTMSELSDTVLDIAEEQEIIRAGRAGELPFDDNIIDSGAFPASPIALLSLTAV</sequence>
<dbReference type="AlphaFoldDB" id="A0A371DSH4"/>
<keyword evidence="2" id="KW-1185">Reference proteome</keyword>
<gene>
    <name evidence="1" type="ORF">OH76DRAFT_746257</name>
</gene>
<evidence type="ECO:0000313" key="1">
    <source>
        <dbReference type="EMBL" id="RDX55497.1"/>
    </source>
</evidence>
<name>A0A371DSH4_9APHY</name>
<dbReference type="Proteomes" id="UP000256964">
    <property type="component" value="Unassembled WGS sequence"/>
</dbReference>
<proteinExistence type="predicted"/>
<reference evidence="1 2" key="1">
    <citation type="journal article" date="2018" name="Biotechnol. Biofuels">
        <title>Integrative visual omics of the white-rot fungus Polyporus brumalis exposes the biotechnological potential of its oxidative enzymes for delignifying raw plant biomass.</title>
        <authorList>
            <person name="Miyauchi S."/>
            <person name="Rancon A."/>
            <person name="Drula E."/>
            <person name="Hage H."/>
            <person name="Chaduli D."/>
            <person name="Favel A."/>
            <person name="Grisel S."/>
            <person name="Henrissat B."/>
            <person name="Herpoel-Gimbert I."/>
            <person name="Ruiz-Duenas F.J."/>
            <person name="Chevret D."/>
            <person name="Hainaut M."/>
            <person name="Lin J."/>
            <person name="Wang M."/>
            <person name="Pangilinan J."/>
            <person name="Lipzen A."/>
            <person name="Lesage-Meessen L."/>
            <person name="Navarro D."/>
            <person name="Riley R."/>
            <person name="Grigoriev I.V."/>
            <person name="Zhou S."/>
            <person name="Raouche S."/>
            <person name="Rosso M.N."/>
        </authorList>
    </citation>
    <scope>NUCLEOTIDE SEQUENCE [LARGE SCALE GENOMIC DNA]</scope>
    <source>
        <strain evidence="1 2">BRFM 1820</strain>
    </source>
</reference>